<dbReference type="Proteomes" id="UP000887580">
    <property type="component" value="Unplaced"/>
</dbReference>
<protein>
    <submittedName>
        <fullName evidence="2">Uncharacterized protein</fullName>
    </submittedName>
</protein>
<evidence type="ECO:0000313" key="1">
    <source>
        <dbReference type="Proteomes" id="UP000887580"/>
    </source>
</evidence>
<name>A0AC35FSR1_9BILA</name>
<proteinExistence type="predicted"/>
<evidence type="ECO:0000313" key="2">
    <source>
        <dbReference type="WBParaSite" id="PS1159_v2.g20465.t1"/>
    </source>
</evidence>
<sequence length="486" mass="53651">MDEKLKAVSATGENAEKDEALLECIKEVWNLMENRIQSLEEKEVNIQSLLESSVCRLNNDESQLKLCENKQLIPQIVLQDDFKPHKSNLNPEPVKLKSLAEYVHDSVQIGLNIVDQKQICVEMHSEMTDETLKVFEDVNPYLILPTAIQQQPLPHPKLLTPTIQKDDNNDEIQNVKNEPTIIKPSTPSPVPSVKSNGIVKNHDTLSQNSQISNDVKSDTSTVTPPIANKRGPPILAEIIKNAPAIKKEEPKKKQNLSLFDDDEEDEPLAKSIITPKAVVPPPRKQSLSNSKPSSSVVEASKILVPQSKPRTVVPTPHPEAPPRKASPIITAKKTPPTTIKAVQPRKHKSLFSSSDEDDDVPIKGISKSKAEQNHSISKDVPSSSTAKPVAPKRGQQPVNNVNNLTQVQNSVSTPSTSSSSVKQDLKVVRGKAKTLFDDSDEDNDFFSKPQSKPMIEKTVPKPQPTTHRPVPNKVVRKSMFSSSESD</sequence>
<organism evidence="1 2">
    <name type="scientific">Panagrolaimus sp. PS1159</name>
    <dbReference type="NCBI Taxonomy" id="55785"/>
    <lineage>
        <taxon>Eukaryota</taxon>
        <taxon>Metazoa</taxon>
        <taxon>Ecdysozoa</taxon>
        <taxon>Nematoda</taxon>
        <taxon>Chromadorea</taxon>
        <taxon>Rhabditida</taxon>
        <taxon>Tylenchina</taxon>
        <taxon>Panagrolaimomorpha</taxon>
        <taxon>Panagrolaimoidea</taxon>
        <taxon>Panagrolaimidae</taxon>
        <taxon>Panagrolaimus</taxon>
    </lineage>
</organism>
<dbReference type="WBParaSite" id="PS1159_v2.g20465.t1">
    <property type="protein sequence ID" value="PS1159_v2.g20465.t1"/>
    <property type="gene ID" value="PS1159_v2.g20465"/>
</dbReference>
<reference evidence="2" key="1">
    <citation type="submission" date="2022-11" db="UniProtKB">
        <authorList>
            <consortium name="WormBaseParasite"/>
        </authorList>
    </citation>
    <scope>IDENTIFICATION</scope>
</reference>
<accession>A0AC35FSR1</accession>